<evidence type="ECO:0000313" key="11">
    <source>
        <dbReference type="Proteomes" id="UP000290204"/>
    </source>
</evidence>
<accession>A0A4Q1CNK9</accession>
<dbReference type="GO" id="GO:0046655">
    <property type="term" value="P:folic acid metabolic process"/>
    <property type="evidence" value="ECO:0007669"/>
    <property type="project" value="TreeGrafter"/>
</dbReference>
<protein>
    <recommendedName>
        <fullName evidence="3 8">Dihydrofolate reductase</fullName>
        <ecNumber evidence="3 8">1.5.1.3</ecNumber>
    </recommendedName>
</protein>
<dbReference type="Proteomes" id="UP000290204">
    <property type="component" value="Unassembled WGS sequence"/>
</dbReference>
<evidence type="ECO:0000256" key="4">
    <source>
        <dbReference type="ARBA" id="ARBA00022563"/>
    </source>
</evidence>
<evidence type="ECO:0000259" key="9">
    <source>
        <dbReference type="PROSITE" id="PS51330"/>
    </source>
</evidence>
<dbReference type="EMBL" id="SDHW01000001">
    <property type="protein sequence ID" value="RXK62414.1"/>
    <property type="molecule type" value="Genomic_DNA"/>
</dbReference>
<dbReference type="GO" id="GO:0004146">
    <property type="term" value="F:dihydrofolate reductase activity"/>
    <property type="evidence" value="ECO:0007669"/>
    <property type="project" value="UniProtKB-EC"/>
</dbReference>
<dbReference type="AlphaFoldDB" id="A0A4Q1CNK9"/>
<evidence type="ECO:0000256" key="8">
    <source>
        <dbReference type="PIRNR" id="PIRNR000194"/>
    </source>
</evidence>
<feature type="domain" description="DHFR" evidence="9">
    <location>
        <begin position="2"/>
        <end position="166"/>
    </location>
</feature>
<dbReference type="PANTHER" id="PTHR48069">
    <property type="entry name" value="DIHYDROFOLATE REDUCTASE"/>
    <property type="match status" value="1"/>
</dbReference>
<dbReference type="PIRSF" id="PIRSF000194">
    <property type="entry name" value="DHFR"/>
    <property type="match status" value="1"/>
</dbReference>
<dbReference type="GO" id="GO:0005829">
    <property type="term" value="C:cytosol"/>
    <property type="evidence" value="ECO:0007669"/>
    <property type="project" value="TreeGrafter"/>
</dbReference>
<dbReference type="EC" id="1.5.1.3" evidence="3 8"/>
<dbReference type="SUPFAM" id="SSF53597">
    <property type="entry name" value="Dihydrofolate reductase-like"/>
    <property type="match status" value="1"/>
</dbReference>
<keyword evidence="11" id="KW-1185">Reference proteome</keyword>
<dbReference type="CDD" id="cd00209">
    <property type="entry name" value="DHFR"/>
    <property type="match status" value="1"/>
</dbReference>
<evidence type="ECO:0000256" key="7">
    <source>
        <dbReference type="ARBA" id="ARBA00025067"/>
    </source>
</evidence>
<dbReference type="GO" id="GO:0006730">
    <property type="term" value="P:one-carbon metabolic process"/>
    <property type="evidence" value="ECO:0007669"/>
    <property type="project" value="UniProtKB-KW"/>
</dbReference>
<dbReference type="Pfam" id="PF00186">
    <property type="entry name" value="DHFR_1"/>
    <property type="match status" value="1"/>
</dbReference>
<comment type="similarity">
    <text evidence="2 8">Belongs to the dihydrofolate reductase family.</text>
</comment>
<dbReference type="UniPathway" id="UPA00077">
    <property type="reaction ID" value="UER00158"/>
</dbReference>
<dbReference type="InterPro" id="IPR012259">
    <property type="entry name" value="DHFR"/>
</dbReference>
<evidence type="ECO:0000313" key="10">
    <source>
        <dbReference type="EMBL" id="RXK62414.1"/>
    </source>
</evidence>
<dbReference type="FunFam" id="3.40.430.10:FF:000001">
    <property type="entry name" value="Dihydrofolate reductase"/>
    <property type="match status" value="1"/>
</dbReference>
<comment type="function">
    <text evidence="7 8">Key enzyme in folate metabolism. Catalyzes an essential reaction for de novo glycine and purine synthesis, and for DNA precursor synthesis.</text>
</comment>
<name>A0A4Q1CNK9_9BACT</name>
<keyword evidence="4 8" id="KW-0554">One-carbon metabolism</keyword>
<keyword evidence="5 8" id="KW-0521">NADP</keyword>
<dbReference type="PRINTS" id="PR00070">
    <property type="entry name" value="DHFR"/>
</dbReference>
<comment type="caution">
    <text evidence="10">The sequence shown here is derived from an EMBL/GenBank/DDBJ whole genome shotgun (WGS) entry which is preliminary data.</text>
</comment>
<dbReference type="GO" id="GO:0046452">
    <property type="term" value="P:dihydrofolate metabolic process"/>
    <property type="evidence" value="ECO:0007669"/>
    <property type="project" value="TreeGrafter"/>
</dbReference>
<dbReference type="GO" id="GO:0070401">
    <property type="term" value="F:NADP+ binding"/>
    <property type="evidence" value="ECO:0007669"/>
    <property type="project" value="UniProtKB-ARBA"/>
</dbReference>
<keyword evidence="6 8" id="KW-0560">Oxidoreductase</keyword>
<evidence type="ECO:0000256" key="5">
    <source>
        <dbReference type="ARBA" id="ARBA00022857"/>
    </source>
</evidence>
<proteinExistence type="inferred from homology"/>
<dbReference type="PANTHER" id="PTHR48069:SF3">
    <property type="entry name" value="DIHYDROFOLATE REDUCTASE"/>
    <property type="match status" value="1"/>
</dbReference>
<dbReference type="Gene3D" id="3.40.430.10">
    <property type="entry name" value="Dihydrofolate Reductase, subunit A"/>
    <property type="match status" value="1"/>
</dbReference>
<evidence type="ECO:0000256" key="2">
    <source>
        <dbReference type="ARBA" id="ARBA00009539"/>
    </source>
</evidence>
<dbReference type="InterPro" id="IPR024072">
    <property type="entry name" value="DHFR-like_dom_sf"/>
</dbReference>
<reference evidence="10 11" key="1">
    <citation type="submission" date="2019-01" db="EMBL/GenBank/DDBJ databases">
        <title>Lacibacter sp. strain TTM-7.</title>
        <authorList>
            <person name="Chen W.-M."/>
        </authorList>
    </citation>
    <scope>NUCLEOTIDE SEQUENCE [LARGE SCALE GENOMIC DNA]</scope>
    <source>
        <strain evidence="10 11">TTM-7</strain>
    </source>
</reference>
<dbReference type="PROSITE" id="PS51330">
    <property type="entry name" value="DHFR_2"/>
    <property type="match status" value="1"/>
</dbReference>
<evidence type="ECO:0000256" key="3">
    <source>
        <dbReference type="ARBA" id="ARBA00012856"/>
    </source>
</evidence>
<evidence type="ECO:0000256" key="6">
    <source>
        <dbReference type="ARBA" id="ARBA00023002"/>
    </source>
</evidence>
<dbReference type="InterPro" id="IPR001796">
    <property type="entry name" value="DHFR_dom"/>
</dbReference>
<gene>
    <name evidence="10" type="ORF">ESA94_05240</name>
</gene>
<evidence type="ECO:0000256" key="1">
    <source>
        <dbReference type="ARBA" id="ARBA00004903"/>
    </source>
</evidence>
<dbReference type="OrthoDB" id="9804315at2"/>
<comment type="pathway">
    <text evidence="1 8">Cofactor biosynthesis; tetrahydrofolate biosynthesis; 5,6,7,8-tetrahydrofolate from 7,8-dihydrofolate: step 1/1.</text>
</comment>
<dbReference type="RefSeq" id="WP_129129785.1">
    <property type="nucleotide sequence ID" value="NZ_SDHW01000001.1"/>
</dbReference>
<comment type="catalytic activity">
    <reaction evidence="8">
        <text>(6S)-5,6,7,8-tetrahydrofolate + NADP(+) = 7,8-dihydrofolate + NADPH + H(+)</text>
        <dbReference type="Rhea" id="RHEA:15009"/>
        <dbReference type="ChEBI" id="CHEBI:15378"/>
        <dbReference type="ChEBI" id="CHEBI:57451"/>
        <dbReference type="ChEBI" id="CHEBI:57453"/>
        <dbReference type="ChEBI" id="CHEBI:57783"/>
        <dbReference type="ChEBI" id="CHEBI:58349"/>
        <dbReference type="EC" id="1.5.1.3"/>
    </reaction>
</comment>
<dbReference type="GO" id="GO:0046654">
    <property type="term" value="P:tetrahydrofolate biosynthetic process"/>
    <property type="evidence" value="ECO:0007669"/>
    <property type="project" value="UniProtKB-UniPathway"/>
</dbReference>
<organism evidence="10 11">
    <name type="scientific">Lacibacter luteus</name>
    <dbReference type="NCBI Taxonomy" id="2508719"/>
    <lineage>
        <taxon>Bacteria</taxon>
        <taxon>Pseudomonadati</taxon>
        <taxon>Bacteroidota</taxon>
        <taxon>Chitinophagia</taxon>
        <taxon>Chitinophagales</taxon>
        <taxon>Chitinophagaceae</taxon>
        <taxon>Lacibacter</taxon>
    </lineage>
</organism>
<sequence>MLISLIVAASSNNAIGKDNQLLWHLPTDLKFFKNTTWALPVIMGRKTFDSVGGKPLQGRTNIIISRQQGLTSAYENVWFASSLEEAIAQAKKLATKEIIIAGGANIYEQALPIANRIYLTRVHANIEAADAFFPSFDVNEWNLSKTSDFNADEKHAYSFSIQVWDRINSEIV</sequence>